<dbReference type="Pfam" id="PF03962">
    <property type="entry name" value="Mnd1"/>
    <property type="match status" value="1"/>
</dbReference>
<gene>
    <name evidence="7" type="ORF">BJ875DRAFT_456289</name>
</gene>
<reference evidence="7" key="1">
    <citation type="journal article" date="2021" name="IMA Fungus">
        <title>Genomic characterization of three marine fungi, including Emericellopsis atlantica sp. nov. with signatures of a generalist lifestyle and marine biomass degradation.</title>
        <authorList>
            <person name="Hagestad O.C."/>
            <person name="Hou L."/>
            <person name="Andersen J.H."/>
            <person name="Hansen E.H."/>
            <person name="Altermark B."/>
            <person name="Li C."/>
            <person name="Kuhnert E."/>
            <person name="Cox R.J."/>
            <person name="Crous P.W."/>
            <person name="Spatafora J.W."/>
            <person name="Lail K."/>
            <person name="Amirebrahimi M."/>
            <person name="Lipzen A."/>
            <person name="Pangilinan J."/>
            <person name="Andreopoulos W."/>
            <person name="Hayes R.D."/>
            <person name="Ng V."/>
            <person name="Grigoriev I.V."/>
            <person name="Jackson S.A."/>
            <person name="Sutton T.D.S."/>
            <person name="Dobson A.D.W."/>
            <person name="Rama T."/>
        </authorList>
    </citation>
    <scope>NUCLEOTIDE SEQUENCE</scope>
    <source>
        <strain evidence="7">TRa018bII</strain>
    </source>
</reference>
<dbReference type="GO" id="GO:0005634">
    <property type="term" value="C:nucleus"/>
    <property type="evidence" value="ECO:0007669"/>
    <property type="project" value="UniProtKB-SubCell"/>
</dbReference>
<feature type="domain" description="Mnd1 HTH" evidence="6">
    <location>
        <begin position="15"/>
        <end position="73"/>
    </location>
</feature>
<dbReference type="GO" id="GO:0003690">
    <property type="term" value="F:double-stranded DNA binding"/>
    <property type="evidence" value="ECO:0007669"/>
    <property type="project" value="InterPro"/>
</dbReference>
<keyword evidence="8" id="KW-1185">Reference proteome</keyword>
<dbReference type="EMBL" id="MU251406">
    <property type="protein sequence ID" value="KAG9236480.1"/>
    <property type="molecule type" value="Genomic_DNA"/>
</dbReference>
<evidence type="ECO:0000313" key="7">
    <source>
        <dbReference type="EMBL" id="KAG9236480.1"/>
    </source>
</evidence>
<evidence type="ECO:0000256" key="3">
    <source>
        <dbReference type="ARBA" id="ARBA00023054"/>
    </source>
</evidence>
<dbReference type="PIRSF" id="PIRSF026991">
    <property type="entry name" value="Mnd1"/>
    <property type="match status" value="1"/>
</dbReference>
<comment type="similarity">
    <text evidence="2 5">Belongs to the MND1 family.</text>
</comment>
<dbReference type="OrthoDB" id="9978204at2759"/>
<dbReference type="Proteomes" id="UP000824998">
    <property type="component" value="Unassembled WGS sequence"/>
</dbReference>
<name>A0A9P7YNT6_9HELO</name>
<evidence type="ECO:0000256" key="5">
    <source>
        <dbReference type="PIRNR" id="PIRNR026991"/>
    </source>
</evidence>
<comment type="caution">
    <text evidence="7">The sequence shown here is derived from an EMBL/GenBank/DDBJ whole genome shotgun (WGS) entry which is preliminary data.</text>
</comment>
<dbReference type="InterPro" id="IPR005647">
    <property type="entry name" value="Mnd1"/>
</dbReference>
<proteinExistence type="inferred from homology"/>
<keyword evidence="3" id="KW-0175">Coiled coil</keyword>
<sequence>MAPKNLPPAAKQAKILDHFRESMGVYTLKELEKSLQSVAAINQMQVKEYLQALQDENLIRVEKIGSGNWYWCFTSDAKKSKENMIGGLKADESKFAASIADMEGQLAEATSKREDDDEMLGENGMDRKALLEAHGTLTQEMEALDQALAGYSDNDPAEMLRTTEESRKMKDIANRLTDNMDALQSFISNMTGDRGQTANAMASACGEEYVIGEGLKELCFPA</sequence>
<comment type="subcellular location">
    <subcellularLocation>
        <location evidence="1 5">Nucleus</location>
    </subcellularLocation>
</comment>
<organism evidence="7 8">
    <name type="scientific">Amylocarpus encephaloides</name>
    <dbReference type="NCBI Taxonomy" id="45428"/>
    <lineage>
        <taxon>Eukaryota</taxon>
        <taxon>Fungi</taxon>
        <taxon>Dikarya</taxon>
        <taxon>Ascomycota</taxon>
        <taxon>Pezizomycotina</taxon>
        <taxon>Leotiomycetes</taxon>
        <taxon>Helotiales</taxon>
        <taxon>Helotiales incertae sedis</taxon>
        <taxon>Amylocarpus</taxon>
    </lineage>
</organism>
<comment type="function">
    <text evidence="5">Required for proper homologous chromosome pairing and efficient cross-over and intragenic recombination during meiosis.</text>
</comment>
<dbReference type="GO" id="GO:0007131">
    <property type="term" value="P:reciprocal meiotic recombination"/>
    <property type="evidence" value="ECO:0007669"/>
    <property type="project" value="InterPro"/>
</dbReference>
<keyword evidence="4 5" id="KW-0539">Nucleus</keyword>
<evidence type="ECO:0000313" key="8">
    <source>
        <dbReference type="Proteomes" id="UP000824998"/>
    </source>
</evidence>
<dbReference type="AlphaFoldDB" id="A0A9P7YNT6"/>
<dbReference type="InterPro" id="IPR040453">
    <property type="entry name" value="Mnd1_HTH"/>
</dbReference>
<evidence type="ECO:0000259" key="6">
    <source>
        <dbReference type="Pfam" id="PF03962"/>
    </source>
</evidence>
<evidence type="ECO:0000256" key="2">
    <source>
        <dbReference type="ARBA" id="ARBA00005981"/>
    </source>
</evidence>
<protein>
    <recommendedName>
        <fullName evidence="5">Meiotic nuclear division protein 1</fullName>
    </recommendedName>
</protein>
<accession>A0A9P7YNT6</accession>
<evidence type="ECO:0000256" key="1">
    <source>
        <dbReference type="ARBA" id="ARBA00004123"/>
    </source>
</evidence>
<evidence type="ECO:0000256" key="4">
    <source>
        <dbReference type="ARBA" id="ARBA00023242"/>
    </source>
</evidence>